<reference evidence="10" key="1">
    <citation type="submission" date="2016-11" db="UniProtKB">
        <authorList>
            <consortium name="WormBaseParasite"/>
        </authorList>
    </citation>
    <scope>IDENTIFICATION</scope>
</reference>
<evidence type="ECO:0000313" key="9">
    <source>
        <dbReference type="Proteomes" id="UP000095280"/>
    </source>
</evidence>
<dbReference type="PANTHER" id="PTHR10166">
    <property type="entry name" value="VOLTAGE-DEPENDENT CALCIUM CHANNEL SUBUNIT ALPHA-2/DELTA-RELATED"/>
    <property type="match status" value="1"/>
</dbReference>
<keyword evidence="9" id="KW-1185">Reference proteome</keyword>
<keyword evidence="3" id="KW-0732">Signal</keyword>
<dbReference type="InterPro" id="IPR013608">
    <property type="entry name" value="VWA_N"/>
</dbReference>
<evidence type="ECO:0000313" key="10">
    <source>
        <dbReference type="WBParaSite" id="maker-uti_cns_0013154-snap-gene-0.2-mRNA-1"/>
    </source>
</evidence>
<keyword evidence="5" id="KW-1133">Transmembrane helix</keyword>
<proteinExistence type="predicted"/>
<organism evidence="9 10">
    <name type="scientific">Macrostomum lignano</name>
    <dbReference type="NCBI Taxonomy" id="282301"/>
    <lineage>
        <taxon>Eukaryota</taxon>
        <taxon>Metazoa</taxon>
        <taxon>Spiralia</taxon>
        <taxon>Lophotrochozoa</taxon>
        <taxon>Platyhelminthes</taxon>
        <taxon>Rhabditophora</taxon>
        <taxon>Macrostomorpha</taxon>
        <taxon>Macrostomida</taxon>
        <taxon>Macrostomidae</taxon>
        <taxon>Macrostomum</taxon>
    </lineage>
</organism>
<protein>
    <submittedName>
        <fullName evidence="10">VWA_N domain-containing protein</fullName>
    </submittedName>
</protein>
<dbReference type="PANTHER" id="PTHR10166:SF37">
    <property type="entry name" value="STOLID, ISOFORM H"/>
    <property type="match status" value="1"/>
</dbReference>
<comment type="subcellular location">
    <subcellularLocation>
        <location evidence="1">Membrane</location>
        <topology evidence="1">Single-pass type I membrane protein</topology>
    </subcellularLocation>
</comment>
<sequence>MQPAPLLFPPQEIEHAKYLYSKELKDDNPELEYNRKFLQKVATNASAVHIPTDIYRGRNDILNQLTWTQQVDQQFISMAANEEYFNDTVRYMYLATDMGLMRLYPGMKWTQLEGVTSMYDARRTS</sequence>
<evidence type="ECO:0000256" key="2">
    <source>
        <dbReference type="ARBA" id="ARBA00022692"/>
    </source>
</evidence>
<evidence type="ECO:0000256" key="1">
    <source>
        <dbReference type="ARBA" id="ARBA00004479"/>
    </source>
</evidence>
<dbReference type="InterPro" id="IPR051173">
    <property type="entry name" value="Ca_channel_alpha-2/delta"/>
</dbReference>
<accession>A0A1I8IK33</accession>
<dbReference type="Proteomes" id="UP000095280">
    <property type="component" value="Unplaced"/>
</dbReference>
<keyword evidence="2" id="KW-0812">Transmembrane</keyword>
<keyword evidence="7" id="KW-0325">Glycoprotein</keyword>
<evidence type="ECO:0000259" key="8">
    <source>
        <dbReference type="Pfam" id="PF08399"/>
    </source>
</evidence>
<dbReference type="GO" id="GO:0005891">
    <property type="term" value="C:voltage-gated calcium channel complex"/>
    <property type="evidence" value="ECO:0007669"/>
    <property type="project" value="TreeGrafter"/>
</dbReference>
<evidence type="ECO:0000256" key="5">
    <source>
        <dbReference type="ARBA" id="ARBA00022989"/>
    </source>
</evidence>
<name>A0A1I8IK33_9PLAT</name>
<evidence type="ECO:0000256" key="4">
    <source>
        <dbReference type="ARBA" id="ARBA00022837"/>
    </source>
</evidence>
<dbReference type="Pfam" id="PF08399">
    <property type="entry name" value="VWA_N"/>
    <property type="match status" value="1"/>
</dbReference>
<evidence type="ECO:0000256" key="7">
    <source>
        <dbReference type="ARBA" id="ARBA00023180"/>
    </source>
</evidence>
<feature type="domain" description="VWA N-terminal" evidence="8">
    <location>
        <begin position="22"/>
        <end position="109"/>
    </location>
</feature>
<keyword evidence="4" id="KW-0106">Calcium</keyword>
<dbReference type="AlphaFoldDB" id="A0A1I8IK33"/>
<dbReference type="GO" id="GO:0005245">
    <property type="term" value="F:voltage-gated calcium channel activity"/>
    <property type="evidence" value="ECO:0007669"/>
    <property type="project" value="TreeGrafter"/>
</dbReference>
<evidence type="ECO:0000256" key="3">
    <source>
        <dbReference type="ARBA" id="ARBA00022729"/>
    </source>
</evidence>
<dbReference type="WBParaSite" id="maker-uti_cns_0013154-snap-gene-0.2-mRNA-1">
    <property type="protein sequence ID" value="maker-uti_cns_0013154-snap-gene-0.2-mRNA-1"/>
    <property type="gene ID" value="maker-uti_cns_0013154-snap-gene-0.2"/>
</dbReference>
<keyword evidence="6" id="KW-0472">Membrane</keyword>
<evidence type="ECO:0000256" key="6">
    <source>
        <dbReference type="ARBA" id="ARBA00023136"/>
    </source>
</evidence>